<organism evidence="2 3">
    <name type="scientific">[Clostridium] aminophilum</name>
    <dbReference type="NCBI Taxonomy" id="1526"/>
    <lineage>
        <taxon>Bacteria</taxon>
        <taxon>Bacillati</taxon>
        <taxon>Bacillota</taxon>
        <taxon>Clostridia</taxon>
        <taxon>Lachnospirales</taxon>
        <taxon>Lachnospiraceae</taxon>
    </lineage>
</organism>
<protein>
    <submittedName>
        <fullName evidence="2">Calcineurin-like phosphoesterase superfamily protein</fullName>
    </submittedName>
</protein>
<dbReference type="EMBL" id="FOIL01000002">
    <property type="protein sequence ID" value="SES96499.1"/>
    <property type="molecule type" value="Genomic_DNA"/>
</dbReference>
<proteinExistence type="predicted"/>
<sequence length="218" mass="26349">MRYYIADCHFFHEIQLHHMDCRGFDSVEEMNEYMIRQWNEKVRPRDEVVILGDLSWGSAEETNDLLQRLNGILYLIRGNHDRFGSSPKYDSSRFVWIKPYAEIHDNNRKVVLCHYPIMCYNGQYHEHTDHHGETYMLYGHVHDSQDQRLIERFQEITLASRLTYEDGRERSIPSRMINCFCKYSDYKPLSLDEWIECDRERRKNRPFCPEGLKDLYIP</sequence>
<gene>
    <name evidence="2" type="ORF">SAMN04487771_1002119</name>
</gene>
<dbReference type="Gene3D" id="3.60.21.10">
    <property type="match status" value="1"/>
</dbReference>
<dbReference type="RefSeq" id="WP_074648139.1">
    <property type="nucleotide sequence ID" value="NZ_FOIL01000002.1"/>
</dbReference>
<accession>A0A1I0AQ98</accession>
<dbReference type="OrthoDB" id="5380073at2"/>
<dbReference type="AlphaFoldDB" id="A0A1I0AQ98"/>
<dbReference type="GO" id="GO:0016787">
    <property type="term" value="F:hydrolase activity"/>
    <property type="evidence" value="ECO:0007669"/>
    <property type="project" value="InterPro"/>
</dbReference>
<name>A0A1I0AQ98_9FIRM</name>
<feature type="domain" description="Calcineurin-like phosphoesterase" evidence="1">
    <location>
        <begin position="5"/>
        <end position="165"/>
    </location>
</feature>
<dbReference type="Proteomes" id="UP000199820">
    <property type="component" value="Unassembled WGS sequence"/>
</dbReference>
<keyword evidence="3" id="KW-1185">Reference proteome</keyword>
<evidence type="ECO:0000313" key="3">
    <source>
        <dbReference type="Proteomes" id="UP000199820"/>
    </source>
</evidence>
<reference evidence="2 3" key="1">
    <citation type="submission" date="2016-10" db="EMBL/GenBank/DDBJ databases">
        <authorList>
            <person name="de Groot N.N."/>
        </authorList>
    </citation>
    <scope>NUCLEOTIDE SEQUENCE [LARGE SCALE GENOMIC DNA]</scope>
    <source>
        <strain evidence="2 3">KH1P1</strain>
    </source>
</reference>
<evidence type="ECO:0000259" key="1">
    <source>
        <dbReference type="Pfam" id="PF00149"/>
    </source>
</evidence>
<dbReference type="InterPro" id="IPR029052">
    <property type="entry name" value="Metallo-depent_PP-like"/>
</dbReference>
<dbReference type="Pfam" id="PF00149">
    <property type="entry name" value="Metallophos"/>
    <property type="match status" value="1"/>
</dbReference>
<dbReference type="eggNOG" id="COG4186">
    <property type="taxonomic scope" value="Bacteria"/>
</dbReference>
<evidence type="ECO:0000313" key="2">
    <source>
        <dbReference type="EMBL" id="SES96499.1"/>
    </source>
</evidence>
<dbReference type="SUPFAM" id="SSF56300">
    <property type="entry name" value="Metallo-dependent phosphatases"/>
    <property type="match status" value="1"/>
</dbReference>
<dbReference type="InterPro" id="IPR004843">
    <property type="entry name" value="Calcineurin-like_PHP"/>
</dbReference>